<dbReference type="CDD" id="cd10979">
    <property type="entry name" value="CE4_PuuE_like"/>
    <property type="match status" value="1"/>
</dbReference>
<dbReference type="GO" id="GO:0005975">
    <property type="term" value="P:carbohydrate metabolic process"/>
    <property type="evidence" value="ECO:0007669"/>
    <property type="project" value="InterPro"/>
</dbReference>
<comment type="caution">
    <text evidence="2">The sequence shown here is derived from an EMBL/GenBank/DDBJ whole genome shotgun (WGS) entry which is preliminary data.</text>
</comment>
<gene>
    <name evidence="2" type="ORF">LCGC14_0073370</name>
</gene>
<dbReference type="SUPFAM" id="SSF88713">
    <property type="entry name" value="Glycoside hydrolase/deacetylase"/>
    <property type="match status" value="1"/>
</dbReference>
<dbReference type="PANTHER" id="PTHR43123:SF4">
    <property type="entry name" value="POLYSACCHARIDE DEACETYLASE"/>
    <property type="match status" value="1"/>
</dbReference>
<organism evidence="2">
    <name type="scientific">marine sediment metagenome</name>
    <dbReference type="NCBI Taxonomy" id="412755"/>
    <lineage>
        <taxon>unclassified sequences</taxon>
        <taxon>metagenomes</taxon>
        <taxon>ecological metagenomes</taxon>
    </lineage>
</organism>
<dbReference type="AlphaFoldDB" id="A0A0F9Y1F3"/>
<dbReference type="PROSITE" id="PS51677">
    <property type="entry name" value="NODB"/>
    <property type="match status" value="1"/>
</dbReference>
<dbReference type="Gene3D" id="3.20.20.370">
    <property type="entry name" value="Glycoside hydrolase/deacetylase"/>
    <property type="match status" value="1"/>
</dbReference>
<feature type="domain" description="NodB homology" evidence="1">
    <location>
        <begin position="74"/>
        <end position="299"/>
    </location>
</feature>
<proteinExistence type="predicted"/>
<dbReference type="PANTHER" id="PTHR43123">
    <property type="entry name" value="POLYSACCHARIDE DEACETYLASE-RELATED"/>
    <property type="match status" value="1"/>
</dbReference>
<protein>
    <recommendedName>
        <fullName evidence="1">NodB homology domain-containing protein</fullName>
    </recommendedName>
</protein>
<evidence type="ECO:0000313" key="2">
    <source>
        <dbReference type="EMBL" id="KKO05697.1"/>
    </source>
</evidence>
<dbReference type="GO" id="GO:0016810">
    <property type="term" value="F:hydrolase activity, acting on carbon-nitrogen (but not peptide) bonds"/>
    <property type="evidence" value="ECO:0007669"/>
    <property type="project" value="InterPro"/>
</dbReference>
<dbReference type="Pfam" id="PF01522">
    <property type="entry name" value="Polysacc_deac_1"/>
    <property type="match status" value="1"/>
</dbReference>
<reference evidence="2" key="1">
    <citation type="journal article" date="2015" name="Nature">
        <title>Complex archaea that bridge the gap between prokaryotes and eukaryotes.</title>
        <authorList>
            <person name="Spang A."/>
            <person name="Saw J.H."/>
            <person name="Jorgensen S.L."/>
            <person name="Zaremba-Niedzwiedzka K."/>
            <person name="Martijn J."/>
            <person name="Lind A.E."/>
            <person name="van Eijk R."/>
            <person name="Schleper C."/>
            <person name="Guy L."/>
            <person name="Ettema T.J."/>
        </authorList>
    </citation>
    <scope>NUCLEOTIDE SEQUENCE</scope>
</reference>
<dbReference type="InterPro" id="IPR002509">
    <property type="entry name" value="NODB_dom"/>
</dbReference>
<accession>A0A0F9Y1F3</accession>
<dbReference type="InterPro" id="IPR011330">
    <property type="entry name" value="Glyco_hydro/deAcase_b/a-brl"/>
</dbReference>
<dbReference type="EMBL" id="LAZR01000018">
    <property type="protein sequence ID" value="KKO05697.1"/>
    <property type="molecule type" value="Genomic_DNA"/>
</dbReference>
<sequence>MALNDDYLDYPLRRHGYDHERYAWSMLSDRSPVTWPEGKTLAVWINISLQFYPLNQRGKPFKVPNGMTMPYPDLRHFSLRDYGNRVGIYRVLKALAAHNITPTFAINAQLAEQTPYLVQRLKEHGGEFIAHGWNMDHLHYGGQPIEEEAELVKRSVDTLRRVTGQPVRGWLSPAKHQSFNTPDLLAENGIEYCADWVNDDMPYICNTKPCQTKTGHLTMMPLATEIEDQFVIGQNLHSEDSWVTQVKDAFDFLLEESREQGGRLFALNLHPWLVGQPHRIACLEEVLAHISGHPDVWQAPAGKILDAFHHATEQA</sequence>
<name>A0A0F9Y1F3_9ZZZZ</name>
<evidence type="ECO:0000259" key="1">
    <source>
        <dbReference type="PROSITE" id="PS51677"/>
    </source>
</evidence>